<sequence length="277" mass="30018">MWLLAGFVAATVLIALIGLVAVRSTARGFAKRTDGLKQLLIASQSQANDAAPVLPDIVRSYAVKAGGREGASTVFHARHRATLQTAKGARPIDIEADQWTGILVPGIVWTARGRMSGLPVSVFDAFVEGHGELSARVLGAFQVAGGSGADYDKGELMRYLSELPVYPDAILNLRGVDWRQIDDATVSVTARSATGEATVRFYFDPSGDIVRMEADDRPMETRGTTVHIPWHGVYSRYAQFGRHRIPSYGEVGWVLPDGLFVYWRGEVISYDPGGGEP</sequence>
<dbReference type="EMBL" id="FPKU01000002">
    <property type="protein sequence ID" value="SFZ84546.1"/>
    <property type="molecule type" value="Genomic_DNA"/>
</dbReference>
<protein>
    <submittedName>
        <fullName evidence="1">Uncharacterized protein</fullName>
    </submittedName>
</protein>
<reference evidence="1 2" key="1">
    <citation type="submission" date="2016-11" db="EMBL/GenBank/DDBJ databases">
        <authorList>
            <person name="Jaros S."/>
            <person name="Januszkiewicz K."/>
            <person name="Wedrychowicz H."/>
        </authorList>
    </citation>
    <scope>NUCLEOTIDE SEQUENCE [LARGE SCALE GENOMIC DNA]</scope>
    <source>
        <strain evidence="1 2">ATCC 23634</strain>
    </source>
</reference>
<gene>
    <name evidence="1" type="ORF">SAMN02983003_2076</name>
</gene>
<evidence type="ECO:0000313" key="2">
    <source>
        <dbReference type="Proteomes" id="UP000183447"/>
    </source>
</evidence>
<organism evidence="1 2">
    <name type="scientific">Devosia enhydra</name>
    <dbReference type="NCBI Taxonomy" id="665118"/>
    <lineage>
        <taxon>Bacteria</taxon>
        <taxon>Pseudomonadati</taxon>
        <taxon>Pseudomonadota</taxon>
        <taxon>Alphaproteobacteria</taxon>
        <taxon>Hyphomicrobiales</taxon>
        <taxon>Devosiaceae</taxon>
        <taxon>Devosia</taxon>
    </lineage>
</organism>
<dbReference type="Pfam" id="PF20181">
    <property type="entry name" value="DUF6544"/>
    <property type="match status" value="1"/>
</dbReference>
<dbReference type="Proteomes" id="UP000183447">
    <property type="component" value="Unassembled WGS sequence"/>
</dbReference>
<name>A0A1K2HXR0_9HYPH</name>
<evidence type="ECO:0000313" key="1">
    <source>
        <dbReference type="EMBL" id="SFZ84546.1"/>
    </source>
</evidence>
<keyword evidence="2" id="KW-1185">Reference proteome</keyword>
<proteinExistence type="predicted"/>
<dbReference type="InterPro" id="IPR046674">
    <property type="entry name" value="DUF6544"/>
</dbReference>
<accession>A0A1K2HXR0</accession>
<dbReference type="STRING" id="665118.SAMN02983003_2076"/>
<dbReference type="AlphaFoldDB" id="A0A1K2HXR0"/>
<dbReference type="OrthoDB" id="3671061at2"/>